<evidence type="ECO:0000256" key="6">
    <source>
        <dbReference type="ARBA" id="ARBA00022989"/>
    </source>
</evidence>
<protein>
    <recommendedName>
        <fullName evidence="8">Probable membrane transporter protein</fullName>
    </recommendedName>
</protein>
<evidence type="ECO:0000256" key="8">
    <source>
        <dbReference type="RuleBase" id="RU363041"/>
    </source>
</evidence>
<feature type="transmembrane region" description="Helical" evidence="8">
    <location>
        <begin position="7"/>
        <end position="25"/>
    </location>
</feature>
<feature type="transmembrane region" description="Helical" evidence="8">
    <location>
        <begin position="188"/>
        <end position="218"/>
    </location>
</feature>
<dbReference type="EMBL" id="JANCLU010000007">
    <property type="protein sequence ID" value="MCP8938626.1"/>
    <property type="molecule type" value="Genomic_DNA"/>
</dbReference>
<evidence type="ECO:0000313" key="9">
    <source>
        <dbReference type="EMBL" id="MCP8938626.1"/>
    </source>
</evidence>
<feature type="transmembrane region" description="Helical" evidence="8">
    <location>
        <begin position="230"/>
        <end position="248"/>
    </location>
</feature>
<dbReference type="RefSeq" id="WP_254740746.1">
    <property type="nucleotide sequence ID" value="NZ_JANCLU010000007.1"/>
</dbReference>
<keyword evidence="6 8" id="KW-1133">Transmembrane helix</keyword>
<evidence type="ECO:0000256" key="3">
    <source>
        <dbReference type="ARBA" id="ARBA00022448"/>
    </source>
</evidence>
<keyword evidence="5 8" id="KW-0812">Transmembrane</keyword>
<feature type="transmembrane region" description="Helical" evidence="8">
    <location>
        <begin position="131"/>
        <end position="151"/>
    </location>
</feature>
<keyword evidence="10" id="KW-1185">Reference proteome</keyword>
<proteinExistence type="inferred from homology"/>
<comment type="caution">
    <text evidence="9">The sequence shown here is derived from an EMBL/GenBank/DDBJ whole genome shotgun (WGS) entry which is preliminary data.</text>
</comment>
<evidence type="ECO:0000256" key="7">
    <source>
        <dbReference type="ARBA" id="ARBA00023136"/>
    </source>
</evidence>
<dbReference type="Proteomes" id="UP001205890">
    <property type="component" value="Unassembled WGS sequence"/>
</dbReference>
<evidence type="ECO:0000256" key="1">
    <source>
        <dbReference type="ARBA" id="ARBA00004651"/>
    </source>
</evidence>
<comment type="subcellular location">
    <subcellularLocation>
        <location evidence="1 8">Cell membrane</location>
        <topology evidence="1 8">Multi-pass membrane protein</topology>
    </subcellularLocation>
</comment>
<dbReference type="InterPro" id="IPR002781">
    <property type="entry name" value="TM_pro_TauE-like"/>
</dbReference>
<dbReference type="PANTHER" id="PTHR30269">
    <property type="entry name" value="TRANSMEMBRANE PROTEIN YFCA"/>
    <property type="match status" value="1"/>
</dbReference>
<dbReference type="InterPro" id="IPR052017">
    <property type="entry name" value="TSUP"/>
</dbReference>
<gene>
    <name evidence="9" type="ORF">NK718_08885</name>
</gene>
<keyword evidence="7 8" id="KW-0472">Membrane</keyword>
<feature type="transmembrane region" description="Helical" evidence="8">
    <location>
        <begin position="157"/>
        <end position="176"/>
    </location>
</feature>
<evidence type="ECO:0000313" key="10">
    <source>
        <dbReference type="Proteomes" id="UP001205890"/>
    </source>
</evidence>
<name>A0ABT1LAW6_9HYPH</name>
<sequence>MEFGIETVAALGLVALVAGFFDSIAGGGGLLTVPALLLAGFDPVSAIATNKLQGSFGTASATFSFARAGRIAWAEALPMAAVSGAASVAGALAVQAIPAAALAAIVPFLMLGMALYFGLSKGMGDADARSRVGPTAFTLTLAPIIGFYDGFFGPGAGSFYMVGFVTLLGFGLLRATAHTKALNLASNVGSLALYAASGLIVWPVGLVMGVAALTGAQIGSRLALRMGARLIRPLIVVVCCAVALRLLMDPANPARAWLSKALAGG</sequence>
<keyword evidence="3" id="KW-0813">Transport</keyword>
<evidence type="ECO:0000256" key="5">
    <source>
        <dbReference type="ARBA" id="ARBA00022692"/>
    </source>
</evidence>
<feature type="transmembrane region" description="Helical" evidence="8">
    <location>
        <begin position="71"/>
        <end position="93"/>
    </location>
</feature>
<keyword evidence="4 8" id="KW-1003">Cell membrane</keyword>
<reference evidence="9 10" key="1">
    <citation type="submission" date="2022-07" db="EMBL/GenBank/DDBJ databases">
        <authorList>
            <person name="Li W.-J."/>
            <person name="Deng Q.-Q."/>
        </authorList>
    </citation>
    <scope>NUCLEOTIDE SEQUENCE [LARGE SCALE GENOMIC DNA]</scope>
    <source>
        <strain evidence="9 10">SYSU M60028</strain>
    </source>
</reference>
<feature type="transmembrane region" description="Helical" evidence="8">
    <location>
        <begin position="99"/>
        <end position="119"/>
    </location>
</feature>
<dbReference type="Pfam" id="PF01925">
    <property type="entry name" value="TauE"/>
    <property type="match status" value="1"/>
</dbReference>
<organism evidence="9 10">
    <name type="scientific">Alsobacter ponti</name>
    <dbReference type="NCBI Taxonomy" id="2962936"/>
    <lineage>
        <taxon>Bacteria</taxon>
        <taxon>Pseudomonadati</taxon>
        <taxon>Pseudomonadota</taxon>
        <taxon>Alphaproteobacteria</taxon>
        <taxon>Hyphomicrobiales</taxon>
        <taxon>Alsobacteraceae</taxon>
        <taxon>Alsobacter</taxon>
    </lineage>
</organism>
<accession>A0ABT1LAW6</accession>
<evidence type="ECO:0000256" key="4">
    <source>
        <dbReference type="ARBA" id="ARBA00022475"/>
    </source>
</evidence>
<dbReference type="PANTHER" id="PTHR30269:SF0">
    <property type="entry name" value="MEMBRANE TRANSPORTER PROTEIN YFCA-RELATED"/>
    <property type="match status" value="1"/>
</dbReference>
<evidence type="ECO:0000256" key="2">
    <source>
        <dbReference type="ARBA" id="ARBA00009142"/>
    </source>
</evidence>
<comment type="similarity">
    <text evidence="2 8">Belongs to the 4-toluene sulfonate uptake permease (TSUP) (TC 2.A.102) family.</text>
</comment>